<dbReference type="Pfam" id="PF14054">
    <property type="entry name" value="DUF4249"/>
    <property type="match status" value="1"/>
</dbReference>
<gene>
    <name evidence="1" type="ORF">CLV48_10133</name>
</gene>
<name>A0A2P8ECB4_9BACT</name>
<comment type="caution">
    <text evidence="1">The sequence shown here is derived from an EMBL/GenBank/DDBJ whole genome shotgun (WGS) entry which is preliminary data.</text>
</comment>
<dbReference type="InterPro" id="IPR025345">
    <property type="entry name" value="DUF4249"/>
</dbReference>
<dbReference type="EMBL" id="PYGF01000001">
    <property type="protein sequence ID" value="PSL07106.1"/>
    <property type="molecule type" value="Genomic_DNA"/>
</dbReference>
<dbReference type="AlphaFoldDB" id="A0A2P8ECB4"/>
<proteinExistence type="predicted"/>
<reference evidence="1 2" key="1">
    <citation type="submission" date="2018-03" db="EMBL/GenBank/DDBJ databases">
        <title>Genomic Encyclopedia of Archaeal and Bacterial Type Strains, Phase II (KMG-II): from individual species to whole genera.</title>
        <authorList>
            <person name="Goeker M."/>
        </authorList>
    </citation>
    <scope>NUCLEOTIDE SEQUENCE [LARGE SCALE GENOMIC DNA]</scope>
    <source>
        <strain evidence="1 2">DSM 28057</strain>
    </source>
</reference>
<sequence>MRNLILILILSFGFFSCQEEVFLELNTVDPMPVIEAVWTDMGTMNYVKLSKSRDFYEEEDNELIKDATVFIQNLNSGLVVPFRYTEQARRYLPLNNARGRKGDKYRLTVRWKDNEYQSEGLLLHPPKLDSIRYEFKDSRLFREEGYYVTLYGDIPFAENNNYRIRIVRNDTLLNSRNDYLLFDDTFGTSILNNGFELAGFPFRANDRVRLELFRLNRDAFDYLNQLVALLFNDGGLFSPPPQNPASNIRLVSGKTEALGYFMVSPVLIETLVISPDLKTSD</sequence>
<accession>A0A2P8ECB4</accession>
<dbReference type="RefSeq" id="WP_106565245.1">
    <property type="nucleotide sequence ID" value="NZ_PYGF01000001.1"/>
</dbReference>
<dbReference type="OrthoDB" id="637707at2"/>
<evidence type="ECO:0000313" key="2">
    <source>
        <dbReference type="Proteomes" id="UP000240708"/>
    </source>
</evidence>
<protein>
    <submittedName>
        <fullName evidence="1">Uncharacterized protein DUF4249</fullName>
    </submittedName>
</protein>
<keyword evidence="2" id="KW-1185">Reference proteome</keyword>
<dbReference type="PROSITE" id="PS51257">
    <property type="entry name" value="PROKAR_LIPOPROTEIN"/>
    <property type="match status" value="1"/>
</dbReference>
<organism evidence="1 2">
    <name type="scientific">Cecembia rubra</name>
    <dbReference type="NCBI Taxonomy" id="1485585"/>
    <lineage>
        <taxon>Bacteria</taxon>
        <taxon>Pseudomonadati</taxon>
        <taxon>Bacteroidota</taxon>
        <taxon>Cytophagia</taxon>
        <taxon>Cytophagales</taxon>
        <taxon>Cyclobacteriaceae</taxon>
        <taxon>Cecembia</taxon>
    </lineage>
</organism>
<evidence type="ECO:0000313" key="1">
    <source>
        <dbReference type="EMBL" id="PSL07106.1"/>
    </source>
</evidence>
<dbReference type="Proteomes" id="UP000240708">
    <property type="component" value="Unassembled WGS sequence"/>
</dbReference>